<feature type="transmembrane region" description="Helical" evidence="7">
    <location>
        <begin position="53"/>
        <end position="75"/>
    </location>
</feature>
<dbReference type="Proteomes" id="UP001108240">
    <property type="component" value="Unplaced"/>
</dbReference>
<evidence type="ECO:0000256" key="6">
    <source>
        <dbReference type="ARBA" id="ARBA00023136"/>
    </source>
</evidence>
<keyword evidence="5" id="KW-0406">Ion transport</keyword>
<dbReference type="GO" id="GO:0005249">
    <property type="term" value="F:voltage-gated potassium channel activity"/>
    <property type="evidence" value="ECO:0007669"/>
    <property type="project" value="TreeGrafter"/>
</dbReference>
<dbReference type="Ensembl" id="ENSCCRT00000111049.1">
    <property type="protein sequence ID" value="ENSCCRP00000146937.1"/>
    <property type="gene ID" value="ENSCCRG00000076453.1"/>
</dbReference>
<dbReference type="InterPro" id="IPR051413">
    <property type="entry name" value="K/Na_HCN_channel"/>
</dbReference>
<organism evidence="9 10">
    <name type="scientific">Cyprinus carpio carpio</name>
    <dbReference type="NCBI Taxonomy" id="630221"/>
    <lineage>
        <taxon>Eukaryota</taxon>
        <taxon>Metazoa</taxon>
        <taxon>Chordata</taxon>
        <taxon>Craniata</taxon>
        <taxon>Vertebrata</taxon>
        <taxon>Euteleostomi</taxon>
        <taxon>Actinopterygii</taxon>
        <taxon>Neopterygii</taxon>
        <taxon>Teleostei</taxon>
        <taxon>Ostariophysi</taxon>
        <taxon>Cypriniformes</taxon>
        <taxon>Cyprinidae</taxon>
        <taxon>Cyprininae</taxon>
        <taxon>Cyprinus</taxon>
    </lineage>
</organism>
<evidence type="ECO:0000256" key="1">
    <source>
        <dbReference type="ARBA" id="ARBA00004141"/>
    </source>
</evidence>
<evidence type="ECO:0000313" key="10">
    <source>
        <dbReference type="Proteomes" id="UP001108240"/>
    </source>
</evidence>
<dbReference type="GO" id="GO:0003254">
    <property type="term" value="P:regulation of membrane depolarization"/>
    <property type="evidence" value="ECO:0007669"/>
    <property type="project" value="TreeGrafter"/>
</dbReference>
<evidence type="ECO:0000256" key="5">
    <source>
        <dbReference type="ARBA" id="ARBA00023065"/>
    </source>
</evidence>
<dbReference type="Pfam" id="PF00520">
    <property type="entry name" value="Ion_trans"/>
    <property type="match status" value="1"/>
</dbReference>
<evidence type="ECO:0000256" key="3">
    <source>
        <dbReference type="ARBA" id="ARBA00022692"/>
    </source>
</evidence>
<sequence length="374" mass="43142">MSHAKMPSCNSCPYFCRSYYIMCMVAITFLNLIGIPMEIAFLDGNSGVGWEGFNVFSDTLFLIDVGLNFRMGIISEDSEGAILDLKSIRQHYLKSWFIPDMIAAFPVGYILLIDLQYHSDSPSSRAGKMMRILMFVRILSLVRLLRVSRLVRFFNEVSNANLEVVRVFLRILSLFMMIFLLCHWNGCIQYFVPMLEEFPSDCWVRRENLMVSNATVGEKYSFGVFRALSHMTAISYGSSETPTSKEYTFDQKAPFFRNCDINFVNAILLELQYEVYQEGDIIIRQNAPGDRMFFIEHGQVFVENEFFRRELCDGHYFGGLTRVTLGRHLATVQALTICQLFSLSVDSFHSVLKDYPDIRRDLETFQLDKDSLLS</sequence>
<keyword evidence="10" id="KW-1185">Reference proteome</keyword>
<feature type="transmembrane region" description="Helical" evidence="7">
    <location>
        <begin position="96"/>
        <end position="117"/>
    </location>
</feature>
<dbReference type="PANTHER" id="PTHR45689">
    <property type="entry name" value="I[[H]] CHANNEL, ISOFORM E"/>
    <property type="match status" value="1"/>
</dbReference>
<keyword evidence="6 7" id="KW-0472">Membrane</keyword>
<dbReference type="SMART" id="SM00100">
    <property type="entry name" value="cNMP"/>
    <property type="match status" value="1"/>
</dbReference>
<keyword evidence="3 7" id="KW-0812">Transmembrane</keyword>
<feature type="transmembrane region" description="Helical" evidence="7">
    <location>
        <begin position="20"/>
        <end position="41"/>
    </location>
</feature>
<dbReference type="GO" id="GO:0030424">
    <property type="term" value="C:axon"/>
    <property type="evidence" value="ECO:0007669"/>
    <property type="project" value="TreeGrafter"/>
</dbReference>
<evidence type="ECO:0000256" key="2">
    <source>
        <dbReference type="ARBA" id="ARBA00022448"/>
    </source>
</evidence>
<feature type="transmembrane region" description="Helical" evidence="7">
    <location>
        <begin position="129"/>
        <end position="146"/>
    </location>
</feature>
<dbReference type="CDD" id="cd00038">
    <property type="entry name" value="CAP_ED"/>
    <property type="match status" value="1"/>
</dbReference>
<dbReference type="SUPFAM" id="SSF51206">
    <property type="entry name" value="cAMP-binding domain-like"/>
    <property type="match status" value="1"/>
</dbReference>
<dbReference type="InterPro" id="IPR018490">
    <property type="entry name" value="cNMP-bd_dom_sf"/>
</dbReference>
<dbReference type="AlphaFoldDB" id="A0A9J8AQ85"/>
<keyword evidence="4 7" id="KW-1133">Transmembrane helix</keyword>
<dbReference type="SUPFAM" id="SSF81324">
    <property type="entry name" value="Voltage-gated potassium channels"/>
    <property type="match status" value="1"/>
</dbReference>
<feature type="transmembrane region" description="Helical" evidence="7">
    <location>
        <begin position="167"/>
        <end position="186"/>
    </location>
</feature>
<dbReference type="GO" id="GO:0030425">
    <property type="term" value="C:dendrite"/>
    <property type="evidence" value="ECO:0007669"/>
    <property type="project" value="TreeGrafter"/>
</dbReference>
<dbReference type="GO" id="GO:0035725">
    <property type="term" value="P:sodium ion transmembrane transport"/>
    <property type="evidence" value="ECO:0007669"/>
    <property type="project" value="TreeGrafter"/>
</dbReference>
<reference evidence="9" key="1">
    <citation type="submission" date="2025-08" db="UniProtKB">
        <authorList>
            <consortium name="Ensembl"/>
        </authorList>
    </citation>
    <scope>IDENTIFICATION</scope>
</reference>
<name>A0A9J8AQ85_CYPCA</name>
<comment type="subcellular location">
    <subcellularLocation>
        <location evidence="1">Membrane</location>
        <topology evidence="1">Multi-pass membrane protein</topology>
    </subcellularLocation>
</comment>
<evidence type="ECO:0000259" key="8">
    <source>
        <dbReference type="PROSITE" id="PS50042"/>
    </source>
</evidence>
<evidence type="ECO:0000256" key="7">
    <source>
        <dbReference type="SAM" id="Phobius"/>
    </source>
</evidence>
<dbReference type="InterPro" id="IPR000595">
    <property type="entry name" value="cNMP-bd_dom"/>
</dbReference>
<feature type="domain" description="Cyclic nucleotide-binding" evidence="8">
    <location>
        <begin position="255"/>
        <end position="360"/>
    </location>
</feature>
<evidence type="ECO:0000313" key="9">
    <source>
        <dbReference type="Ensembl" id="ENSCCRP00000146937.1"/>
    </source>
</evidence>
<evidence type="ECO:0000256" key="4">
    <source>
        <dbReference type="ARBA" id="ARBA00022989"/>
    </source>
</evidence>
<accession>A0A9J8AQ85</accession>
<dbReference type="Gene3D" id="2.60.120.10">
    <property type="entry name" value="Jelly Rolls"/>
    <property type="match status" value="1"/>
</dbReference>
<reference evidence="9" key="2">
    <citation type="submission" date="2025-09" db="UniProtKB">
        <authorList>
            <consortium name="Ensembl"/>
        </authorList>
    </citation>
    <scope>IDENTIFICATION</scope>
</reference>
<dbReference type="InterPro" id="IPR005821">
    <property type="entry name" value="Ion_trans_dom"/>
</dbReference>
<dbReference type="InterPro" id="IPR014710">
    <property type="entry name" value="RmlC-like_jellyroll"/>
</dbReference>
<dbReference type="Gene3D" id="1.10.287.70">
    <property type="match status" value="1"/>
</dbReference>
<dbReference type="GO" id="GO:0098855">
    <property type="term" value="C:HCN channel complex"/>
    <property type="evidence" value="ECO:0007669"/>
    <property type="project" value="TreeGrafter"/>
</dbReference>
<dbReference type="PANTHER" id="PTHR45689:SF8">
    <property type="entry name" value="POTASSIUM_SODIUM HYPERPOLARIZATION-ACTIVATED CYCLIC NUCLEOTIDE-GATED CHANNEL 2-LIKE"/>
    <property type="match status" value="1"/>
</dbReference>
<dbReference type="Pfam" id="PF00027">
    <property type="entry name" value="cNMP_binding"/>
    <property type="match status" value="1"/>
</dbReference>
<keyword evidence="2" id="KW-0813">Transport</keyword>
<proteinExistence type="predicted"/>
<dbReference type="GeneTree" id="ENSGT00940000156523"/>
<protein>
    <submittedName>
        <fullName evidence="9">Hyperpolarization activated cyclic nucleotide-gated potassium channel 5</fullName>
    </submittedName>
</protein>
<dbReference type="PROSITE" id="PS50042">
    <property type="entry name" value="CNMP_BINDING_3"/>
    <property type="match status" value="1"/>
</dbReference>